<feature type="chain" id="PRO_5005793619" evidence="1">
    <location>
        <begin position="23"/>
        <end position="85"/>
    </location>
</feature>
<dbReference type="Proteomes" id="UP000494163">
    <property type="component" value="Chromosome 3R"/>
</dbReference>
<gene>
    <name evidence="2" type="ORF">Dbus_chr3Rg60</name>
</gene>
<feature type="signal peptide" evidence="1">
    <location>
        <begin position="1"/>
        <end position="22"/>
    </location>
</feature>
<reference evidence="2 3" key="1">
    <citation type="submission" date="2015-08" db="EMBL/GenBank/DDBJ databases">
        <title>Ancestral chromatin configuration constrains chromatin evolution on differentiating sex chromosomes in Drosophila.</title>
        <authorList>
            <person name="Zhou Q."/>
            <person name="Bachtrog D."/>
        </authorList>
    </citation>
    <scope>NUCLEOTIDE SEQUENCE [LARGE SCALE GENOMIC DNA]</scope>
    <source>
        <tissue evidence="2">Whole larvae</tissue>
    </source>
</reference>
<dbReference type="EMBL" id="CP012526">
    <property type="protein sequence ID" value="ALC45310.1"/>
    <property type="molecule type" value="Genomic_DNA"/>
</dbReference>
<evidence type="ECO:0000256" key="1">
    <source>
        <dbReference type="SAM" id="SignalP"/>
    </source>
</evidence>
<name>A0A0M4EN78_DROBS</name>
<sequence>MLRLQLVKVFLLVVLLVARTESKPAKGRKSAFGLGLLGGALAGAAVGHAVVKSSQGRTNSPAPAAVAPTRVVETGSLDARGCYKQ</sequence>
<feature type="non-terminal residue" evidence="2">
    <location>
        <position position="85"/>
    </location>
</feature>
<evidence type="ECO:0000313" key="3">
    <source>
        <dbReference type="Proteomes" id="UP000494163"/>
    </source>
</evidence>
<protein>
    <submittedName>
        <fullName evidence="2">CG31496</fullName>
    </submittedName>
</protein>
<dbReference type="STRING" id="30019.A0A0M4EN78"/>
<evidence type="ECO:0000313" key="2">
    <source>
        <dbReference type="EMBL" id="ALC45310.1"/>
    </source>
</evidence>
<keyword evidence="3" id="KW-1185">Reference proteome</keyword>
<organism evidence="2 3">
    <name type="scientific">Drosophila busckii</name>
    <name type="common">Fruit fly</name>
    <dbReference type="NCBI Taxonomy" id="30019"/>
    <lineage>
        <taxon>Eukaryota</taxon>
        <taxon>Metazoa</taxon>
        <taxon>Ecdysozoa</taxon>
        <taxon>Arthropoda</taxon>
        <taxon>Hexapoda</taxon>
        <taxon>Insecta</taxon>
        <taxon>Pterygota</taxon>
        <taxon>Neoptera</taxon>
        <taxon>Endopterygota</taxon>
        <taxon>Diptera</taxon>
        <taxon>Brachycera</taxon>
        <taxon>Muscomorpha</taxon>
        <taxon>Ephydroidea</taxon>
        <taxon>Drosophilidae</taxon>
        <taxon>Drosophila</taxon>
    </lineage>
</organism>
<proteinExistence type="predicted"/>
<accession>A0A0M4EN78</accession>
<dbReference type="AlphaFoldDB" id="A0A0M4EN78"/>
<keyword evidence="1" id="KW-0732">Signal</keyword>